<evidence type="ECO:0000313" key="2">
    <source>
        <dbReference type="Proteomes" id="UP000242715"/>
    </source>
</evidence>
<accession>A0A2Z6N961</accession>
<reference evidence="2" key="1">
    <citation type="journal article" date="2017" name="Front. Plant Sci.">
        <title>Climate Clever Clovers: New Paradigm to Reduce the Environmental Footprint of Ruminants by Breeding Low Methanogenic Forages Utilizing Haplotype Variation.</title>
        <authorList>
            <person name="Kaur P."/>
            <person name="Appels R."/>
            <person name="Bayer P.E."/>
            <person name="Keeble-Gagnere G."/>
            <person name="Wang J."/>
            <person name="Hirakawa H."/>
            <person name="Shirasawa K."/>
            <person name="Vercoe P."/>
            <person name="Stefanova K."/>
            <person name="Durmic Z."/>
            <person name="Nichols P."/>
            <person name="Revell C."/>
            <person name="Isobe S.N."/>
            <person name="Edwards D."/>
            <person name="Erskine W."/>
        </authorList>
    </citation>
    <scope>NUCLEOTIDE SEQUENCE [LARGE SCALE GENOMIC DNA]</scope>
    <source>
        <strain evidence="2">cv. Daliak</strain>
    </source>
</reference>
<gene>
    <name evidence="1" type="ORF">TSUD_166170</name>
</gene>
<keyword evidence="2" id="KW-1185">Reference proteome</keyword>
<sequence>MALCSQCQIVAVRPLCRSLGQKKISDYTEAPTRPELHGSKGCIEEMSDCCLRGEVVKAKR</sequence>
<proteinExistence type="predicted"/>
<evidence type="ECO:0000313" key="1">
    <source>
        <dbReference type="EMBL" id="GAU33352.1"/>
    </source>
</evidence>
<protein>
    <submittedName>
        <fullName evidence="1">Uncharacterized protein</fullName>
    </submittedName>
</protein>
<dbReference type="EMBL" id="DF973522">
    <property type="protein sequence ID" value="GAU33352.1"/>
    <property type="molecule type" value="Genomic_DNA"/>
</dbReference>
<name>A0A2Z6N961_TRISU</name>
<dbReference type="Proteomes" id="UP000242715">
    <property type="component" value="Unassembled WGS sequence"/>
</dbReference>
<dbReference type="AlphaFoldDB" id="A0A2Z6N961"/>
<organism evidence="1 2">
    <name type="scientific">Trifolium subterraneum</name>
    <name type="common">Subterranean clover</name>
    <dbReference type="NCBI Taxonomy" id="3900"/>
    <lineage>
        <taxon>Eukaryota</taxon>
        <taxon>Viridiplantae</taxon>
        <taxon>Streptophyta</taxon>
        <taxon>Embryophyta</taxon>
        <taxon>Tracheophyta</taxon>
        <taxon>Spermatophyta</taxon>
        <taxon>Magnoliopsida</taxon>
        <taxon>eudicotyledons</taxon>
        <taxon>Gunneridae</taxon>
        <taxon>Pentapetalae</taxon>
        <taxon>rosids</taxon>
        <taxon>fabids</taxon>
        <taxon>Fabales</taxon>
        <taxon>Fabaceae</taxon>
        <taxon>Papilionoideae</taxon>
        <taxon>50 kb inversion clade</taxon>
        <taxon>NPAAA clade</taxon>
        <taxon>Hologalegina</taxon>
        <taxon>IRL clade</taxon>
        <taxon>Trifolieae</taxon>
        <taxon>Trifolium</taxon>
    </lineage>
</organism>